<keyword evidence="2" id="KW-1185">Reference proteome</keyword>
<comment type="caution">
    <text evidence="1">The sequence shown here is derived from an EMBL/GenBank/DDBJ whole genome shotgun (WGS) entry which is preliminary data.</text>
</comment>
<reference evidence="1" key="2">
    <citation type="submission" date="2020-06" db="EMBL/GenBank/DDBJ databases">
        <authorList>
            <person name="Sheffer M."/>
        </authorList>
    </citation>
    <scope>NUCLEOTIDE SEQUENCE</scope>
</reference>
<dbReference type="AlphaFoldDB" id="A0A8T0F692"/>
<name>A0A8T0F692_ARGBR</name>
<reference evidence="1" key="1">
    <citation type="journal article" date="2020" name="bioRxiv">
        <title>Chromosome-level reference genome of the European wasp spider Argiope bruennichi: a resource for studies on range expansion and evolutionary adaptation.</title>
        <authorList>
            <person name="Sheffer M.M."/>
            <person name="Hoppe A."/>
            <person name="Krehenwinkel H."/>
            <person name="Uhl G."/>
            <person name="Kuss A.W."/>
            <person name="Jensen L."/>
            <person name="Jensen C."/>
            <person name="Gillespie R.G."/>
            <person name="Hoff K.J."/>
            <person name="Prost S."/>
        </authorList>
    </citation>
    <scope>NUCLEOTIDE SEQUENCE</scope>
</reference>
<dbReference type="EMBL" id="JABXBU010000015">
    <property type="protein sequence ID" value="KAF8786667.1"/>
    <property type="molecule type" value="Genomic_DNA"/>
</dbReference>
<accession>A0A8T0F692</accession>
<proteinExistence type="predicted"/>
<organism evidence="1 2">
    <name type="scientific">Argiope bruennichi</name>
    <name type="common">Wasp spider</name>
    <name type="synonym">Aranea bruennichi</name>
    <dbReference type="NCBI Taxonomy" id="94029"/>
    <lineage>
        <taxon>Eukaryota</taxon>
        <taxon>Metazoa</taxon>
        <taxon>Ecdysozoa</taxon>
        <taxon>Arthropoda</taxon>
        <taxon>Chelicerata</taxon>
        <taxon>Arachnida</taxon>
        <taxon>Araneae</taxon>
        <taxon>Araneomorphae</taxon>
        <taxon>Entelegynae</taxon>
        <taxon>Araneoidea</taxon>
        <taxon>Araneidae</taxon>
        <taxon>Argiope</taxon>
    </lineage>
</organism>
<protein>
    <submittedName>
        <fullName evidence="1">Uncharacterized protein</fullName>
    </submittedName>
</protein>
<evidence type="ECO:0000313" key="2">
    <source>
        <dbReference type="Proteomes" id="UP000807504"/>
    </source>
</evidence>
<dbReference type="Proteomes" id="UP000807504">
    <property type="component" value="Unassembled WGS sequence"/>
</dbReference>
<evidence type="ECO:0000313" key="1">
    <source>
        <dbReference type="EMBL" id="KAF8786667.1"/>
    </source>
</evidence>
<sequence>MGRLFENDFTLNIYQVHEISDLQEYYKNRTNRVEKVGYLNDGFTTASHPSTTIKLDYLFDRCQQSWMHKKCFLLDSIKVPEV</sequence>
<gene>
    <name evidence="1" type="ORF">HNY73_008353</name>
</gene>